<feature type="domain" description="Aminotransferase class V" evidence="2">
    <location>
        <begin position="94"/>
        <end position="267"/>
    </location>
</feature>
<dbReference type="GO" id="GO:0008483">
    <property type="term" value="F:transaminase activity"/>
    <property type="evidence" value="ECO:0007669"/>
    <property type="project" value="UniProtKB-KW"/>
</dbReference>
<proteinExistence type="predicted"/>
<dbReference type="Proteomes" id="UP000295674">
    <property type="component" value="Unassembled WGS sequence"/>
</dbReference>
<dbReference type="SUPFAM" id="SSF53383">
    <property type="entry name" value="PLP-dependent transferases"/>
    <property type="match status" value="1"/>
</dbReference>
<dbReference type="InterPro" id="IPR015422">
    <property type="entry name" value="PyrdxlP-dep_Trfase_small"/>
</dbReference>
<comment type="caution">
    <text evidence="3">The sequence shown here is derived from an EMBL/GenBank/DDBJ whole genome shotgun (WGS) entry which is preliminary data.</text>
</comment>
<feature type="region of interest" description="Disordered" evidence="1">
    <location>
        <begin position="1"/>
        <end position="21"/>
    </location>
</feature>
<evidence type="ECO:0000313" key="4">
    <source>
        <dbReference type="Proteomes" id="UP000295674"/>
    </source>
</evidence>
<protein>
    <submittedName>
        <fullName evidence="3">Aminotransferase class V-fold PLP-dependent enzyme</fullName>
    </submittedName>
</protein>
<dbReference type="EMBL" id="SMKS01000002">
    <property type="protein sequence ID" value="TDD10087.1"/>
    <property type="molecule type" value="Genomic_DNA"/>
</dbReference>
<keyword evidence="3" id="KW-0808">Transferase</keyword>
<sequence length="414" mass="44753">MLRRTPPTLQGHKSLRTADRHRPRAACFGSAAARVGGAVAAPLSEEFAPLDRAWLNTAHQGPMPLVAAAAAREAIEAKLDPRRMSDEAFFQVPAALRSSLGELVGAGGDEIVLGNSTTYGLNLLAHGLPLRDGDEVLLVEGDFPATIYPWLPLQRRGVRLRTVPAPSGALEPEDLDEALTDRTRVVCTSWVFSLSGHAAEVTALVDVCRQREDVTFVLNGSQAVGARPADVYDLGVDALVSCGYKWLCGPYATGFAWLHPALMRRLDQEQGYWLAQVDEIANPPGRYGLRQDLGAAAYDVFCTANLSVFPAWHRAVSVLLDHGIDQIERQDQALIDQLIAGLPDGWTLRSPETGSRRSTLVFLEPEPPDTVARALRRLDVAGVDAAERAGRLRLSPHVHNTPADIERALAALAA</sequence>
<keyword evidence="3" id="KW-0032">Aminotransferase</keyword>
<dbReference type="PANTHER" id="PTHR43586">
    <property type="entry name" value="CYSTEINE DESULFURASE"/>
    <property type="match status" value="1"/>
</dbReference>
<name>A0A4R4W053_9PSEU</name>
<dbReference type="InterPro" id="IPR015424">
    <property type="entry name" value="PyrdxlP-dep_Trfase"/>
</dbReference>
<evidence type="ECO:0000259" key="2">
    <source>
        <dbReference type="Pfam" id="PF00266"/>
    </source>
</evidence>
<dbReference type="Pfam" id="PF00266">
    <property type="entry name" value="Aminotran_5"/>
    <property type="match status" value="1"/>
</dbReference>
<dbReference type="InterPro" id="IPR000192">
    <property type="entry name" value="Aminotrans_V_dom"/>
</dbReference>
<dbReference type="OrthoDB" id="250246at2"/>
<dbReference type="PANTHER" id="PTHR43586:SF15">
    <property type="entry name" value="BLR3095 PROTEIN"/>
    <property type="match status" value="1"/>
</dbReference>
<accession>A0A4R4W053</accession>
<gene>
    <name evidence="3" type="ORF">E1181_02300</name>
</gene>
<dbReference type="InterPro" id="IPR015421">
    <property type="entry name" value="PyrdxlP-dep_Trfase_major"/>
</dbReference>
<organism evidence="3 4">
    <name type="scientific">Saccharopolyspora terrae</name>
    <dbReference type="NCBI Taxonomy" id="2530384"/>
    <lineage>
        <taxon>Bacteria</taxon>
        <taxon>Bacillati</taxon>
        <taxon>Actinomycetota</taxon>
        <taxon>Actinomycetes</taxon>
        <taxon>Pseudonocardiales</taxon>
        <taxon>Pseudonocardiaceae</taxon>
        <taxon>Saccharopolyspora</taxon>
    </lineage>
</organism>
<evidence type="ECO:0000256" key="1">
    <source>
        <dbReference type="SAM" id="MobiDB-lite"/>
    </source>
</evidence>
<dbReference type="Gene3D" id="3.40.640.10">
    <property type="entry name" value="Type I PLP-dependent aspartate aminotransferase-like (Major domain)"/>
    <property type="match status" value="1"/>
</dbReference>
<reference evidence="3 4" key="1">
    <citation type="submission" date="2019-03" db="EMBL/GenBank/DDBJ databases">
        <title>Draft genome sequences of novel Actinobacteria.</title>
        <authorList>
            <person name="Sahin N."/>
            <person name="Ay H."/>
            <person name="Saygin H."/>
        </authorList>
    </citation>
    <scope>NUCLEOTIDE SEQUENCE [LARGE SCALE GENOMIC DNA]</scope>
    <source>
        <strain evidence="3 4">16K309</strain>
    </source>
</reference>
<dbReference type="Gene3D" id="3.90.1150.10">
    <property type="entry name" value="Aspartate Aminotransferase, domain 1"/>
    <property type="match status" value="1"/>
</dbReference>
<keyword evidence="4" id="KW-1185">Reference proteome</keyword>
<evidence type="ECO:0000313" key="3">
    <source>
        <dbReference type="EMBL" id="TDD10087.1"/>
    </source>
</evidence>
<dbReference type="AlphaFoldDB" id="A0A4R4W053"/>